<evidence type="ECO:0000313" key="1">
    <source>
        <dbReference type="EMBL" id="CAK9075178.1"/>
    </source>
</evidence>
<sequence>MRLGLAHSSVIPSCSLRAEAYEPPPGFPDHFRVAAMLQQEPNGLVPYADVAFDVGPGTQFELRSVWWGSKDWHSEVLVE</sequence>
<dbReference type="EMBL" id="CAXAMM010036002">
    <property type="protein sequence ID" value="CAK9075178.1"/>
    <property type="molecule type" value="Genomic_DNA"/>
</dbReference>
<gene>
    <name evidence="1" type="ORF">SCF082_LOCUS36487</name>
</gene>
<dbReference type="Proteomes" id="UP001642464">
    <property type="component" value="Unassembled WGS sequence"/>
</dbReference>
<comment type="caution">
    <text evidence="1">The sequence shown here is derived from an EMBL/GenBank/DDBJ whole genome shotgun (WGS) entry which is preliminary data.</text>
</comment>
<protein>
    <submittedName>
        <fullName evidence="1">BTB domain-containing protein</fullName>
    </submittedName>
</protein>
<keyword evidence="2" id="KW-1185">Reference proteome</keyword>
<accession>A0ABP0PGM3</accession>
<evidence type="ECO:0000313" key="2">
    <source>
        <dbReference type="Proteomes" id="UP001642464"/>
    </source>
</evidence>
<reference evidence="1 2" key="1">
    <citation type="submission" date="2024-02" db="EMBL/GenBank/DDBJ databases">
        <authorList>
            <person name="Chen Y."/>
            <person name="Shah S."/>
            <person name="Dougan E. K."/>
            <person name="Thang M."/>
            <person name="Chan C."/>
        </authorList>
    </citation>
    <scope>NUCLEOTIDE SEQUENCE [LARGE SCALE GENOMIC DNA]</scope>
</reference>
<name>A0ABP0PGM3_9DINO</name>
<organism evidence="1 2">
    <name type="scientific">Durusdinium trenchii</name>
    <dbReference type="NCBI Taxonomy" id="1381693"/>
    <lineage>
        <taxon>Eukaryota</taxon>
        <taxon>Sar</taxon>
        <taxon>Alveolata</taxon>
        <taxon>Dinophyceae</taxon>
        <taxon>Suessiales</taxon>
        <taxon>Symbiodiniaceae</taxon>
        <taxon>Durusdinium</taxon>
    </lineage>
</organism>
<proteinExistence type="predicted"/>